<name>A0AAD5WM61_PARTN</name>
<keyword evidence="2" id="KW-1185">Reference proteome</keyword>
<dbReference type="EMBL" id="JAHQIW010007487">
    <property type="protein sequence ID" value="KAJ1374796.1"/>
    <property type="molecule type" value="Genomic_DNA"/>
</dbReference>
<reference evidence="1" key="1">
    <citation type="submission" date="2021-06" db="EMBL/GenBank/DDBJ databases">
        <title>Parelaphostrongylus tenuis whole genome reference sequence.</title>
        <authorList>
            <person name="Garwood T.J."/>
            <person name="Larsen P.A."/>
            <person name="Fountain-Jones N.M."/>
            <person name="Garbe J.R."/>
            <person name="Macchietto M.G."/>
            <person name="Kania S.A."/>
            <person name="Gerhold R.W."/>
            <person name="Richards J.E."/>
            <person name="Wolf T.M."/>
        </authorList>
    </citation>
    <scope>NUCLEOTIDE SEQUENCE</scope>
    <source>
        <strain evidence="1">MNPRO001-30</strain>
        <tissue evidence="1">Meninges</tissue>
    </source>
</reference>
<evidence type="ECO:0000313" key="1">
    <source>
        <dbReference type="EMBL" id="KAJ1374796.1"/>
    </source>
</evidence>
<sequence>MEEDDLDEEPKSRCQSTIGGVEESMRQFAAEVRQADFKVQGYYQLMAELWTNSNVQHPLEEKIILIHNHQSSRHHYNILEGCDNLR</sequence>
<dbReference type="Proteomes" id="UP001196413">
    <property type="component" value="Unassembled WGS sequence"/>
</dbReference>
<proteinExistence type="predicted"/>
<protein>
    <submittedName>
        <fullName evidence="1">Uncharacterized protein</fullName>
    </submittedName>
</protein>
<evidence type="ECO:0000313" key="2">
    <source>
        <dbReference type="Proteomes" id="UP001196413"/>
    </source>
</evidence>
<comment type="caution">
    <text evidence="1">The sequence shown here is derived from an EMBL/GenBank/DDBJ whole genome shotgun (WGS) entry which is preliminary data.</text>
</comment>
<accession>A0AAD5WM61</accession>
<gene>
    <name evidence="1" type="ORF">KIN20_037561</name>
</gene>
<dbReference type="AlphaFoldDB" id="A0AAD5WM61"/>
<organism evidence="1 2">
    <name type="scientific">Parelaphostrongylus tenuis</name>
    <name type="common">Meningeal worm</name>
    <dbReference type="NCBI Taxonomy" id="148309"/>
    <lineage>
        <taxon>Eukaryota</taxon>
        <taxon>Metazoa</taxon>
        <taxon>Ecdysozoa</taxon>
        <taxon>Nematoda</taxon>
        <taxon>Chromadorea</taxon>
        <taxon>Rhabditida</taxon>
        <taxon>Rhabditina</taxon>
        <taxon>Rhabditomorpha</taxon>
        <taxon>Strongyloidea</taxon>
        <taxon>Metastrongylidae</taxon>
        <taxon>Parelaphostrongylus</taxon>
    </lineage>
</organism>